<evidence type="ECO:0000313" key="3">
    <source>
        <dbReference type="EMBL" id="KAF8668515.1"/>
    </source>
</evidence>
<reference evidence="3" key="1">
    <citation type="submission" date="2020-09" db="EMBL/GenBank/DDBJ databases">
        <title>Comparative genome analyses of four rice-infecting Rhizoctonia solani isolates reveal extensive enrichment of homogalacturonan modification genes.</title>
        <authorList>
            <person name="Lee D.-Y."/>
            <person name="Jeon J."/>
            <person name="Kim K.-T."/>
            <person name="Cheong K."/>
            <person name="Song H."/>
            <person name="Choi G."/>
            <person name="Ko J."/>
            <person name="Opiyo S.O."/>
            <person name="Zuo S."/>
            <person name="Madhav S."/>
            <person name="Lee Y.-H."/>
            <person name="Wang G.-L."/>
        </authorList>
    </citation>
    <scope>NUCLEOTIDE SEQUENCE</scope>
    <source>
        <strain evidence="3">AG1-IA YN-7</strain>
    </source>
</reference>
<protein>
    <submittedName>
        <fullName evidence="3">Uncharacterized protein</fullName>
    </submittedName>
</protein>
<dbReference type="PANTHER" id="PTHR33096:SF1">
    <property type="entry name" value="CXC1-LIKE CYSTEINE CLUSTER ASSOCIATED WITH KDZ TRANSPOSASES DOMAIN-CONTAINING PROTEIN"/>
    <property type="match status" value="1"/>
</dbReference>
<evidence type="ECO:0000313" key="4">
    <source>
        <dbReference type="Proteomes" id="UP000650582"/>
    </source>
</evidence>
<dbReference type="Proteomes" id="UP000650582">
    <property type="component" value="Unassembled WGS sequence"/>
</dbReference>
<feature type="region of interest" description="Disordered" evidence="2">
    <location>
        <begin position="559"/>
        <end position="597"/>
    </location>
</feature>
<feature type="region of interest" description="Disordered" evidence="2">
    <location>
        <begin position="132"/>
        <end position="161"/>
    </location>
</feature>
<sequence>MFTSRSDLLVIVDNNGAVYSLIGLSSSTAVIVDHTAVGICVASAYSPVRPSSSDGVVIDNGGVGAGVVSLVTLLIGPSTSPPPSLTTPACVLFPLAVAVAVAMNVDDVHVAIYPLSPCLPLARDAVVMSEETAQAPSVRSPPPGLRRPGSHYPRRRRNARSVRHRMIREAVSVKPCCNITFLAYHDSPPCAMSLLPNKAYRGKVSSSTRFRVSQSPYPTRTSKGSASRLLLTPSKAEEITGGAFDRRTWTLQQSYQTLIKSHSAARRKEVETVRDEVGWANAFSEGTWEPIGTGGPVNGNAEDDWFDDPEGGLESSWTERLAREEFLWEQARDQVYEAYLAFNQTGAPAPHPPPPLQDKESSKSQSFTLLCINLTSKIRTTFTSDTKTPQIVTLARHGYFAPTPSSPACAIHIDVLKYCVALRRHASSTSIQGIAAAICNVHRTIYTPHIRRWLSAAIDYYLIILWMAEANVDKALLRDHPDWRMANVCPACSYCLKNEPKLKFSMLCSCDGNNSIKRVAASCVVDRRKFKHSYFLDSQYVDQFENEVLRRSKGKTTIGTQALHSTQKPTCEAQDDTGNEDLEHPKGLKNNADSSESASTACEEQWKNARADDNGKKIVVFNETRIFVTLCRHGFVLLVEDMRQLGKLSKYPLAAVNKLCQVFGNNILVGYDIGCTFCGTAERSPLVRPVVRKHNTSFVVGSFHGYAHNRKCQLANHPLNVEGAGLESFEENKQLFLSSNSVACTTQHASGYHWRQLLALHLEGWDFGQHCAIVLAEKKKAFTAAYSTTMAHTTSEHIDAYCKHPLVQNTNKEHAYQRNIEAQVRRLEAQRTAASEQLLVIQKEEWEAAVKRKALEDYHAALRTLESLVIQRIAELEKSNAIGTGYKARVQMSKAIKRREKAVHHALDRYNAAACAVDPPRETLSFDKLPDYAFLAKFDFLKYSEHGTLEAEWCTPTNRRCVELWQRIQRAKEEIV</sequence>
<evidence type="ECO:0000256" key="1">
    <source>
        <dbReference type="SAM" id="Coils"/>
    </source>
</evidence>
<dbReference type="InterPro" id="IPR040521">
    <property type="entry name" value="KDZ"/>
</dbReference>
<evidence type="ECO:0000256" key="2">
    <source>
        <dbReference type="SAM" id="MobiDB-lite"/>
    </source>
</evidence>
<dbReference type="Pfam" id="PF18758">
    <property type="entry name" value="KDZ"/>
    <property type="match status" value="1"/>
</dbReference>
<proteinExistence type="predicted"/>
<organism evidence="3 4">
    <name type="scientific">Rhizoctonia solani</name>
    <dbReference type="NCBI Taxonomy" id="456999"/>
    <lineage>
        <taxon>Eukaryota</taxon>
        <taxon>Fungi</taxon>
        <taxon>Dikarya</taxon>
        <taxon>Basidiomycota</taxon>
        <taxon>Agaricomycotina</taxon>
        <taxon>Agaricomycetes</taxon>
        <taxon>Cantharellales</taxon>
        <taxon>Ceratobasidiaceae</taxon>
        <taxon>Rhizoctonia</taxon>
    </lineage>
</organism>
<keyword evidence="1" id="KW-0175">Coiled coil</keyword>
<feature type="coiled-coil region" evidence="1">
    <location>
        <begin position="817"/>
        <end position="844"/>
    </location>
</feature>
<name>A0A8H7H133_9AGAM</name>
<feature type="compositionally biased region" description="Polar residues" evidence="2">
    <location>
        <begin position="559"/>
        <end position="569"/>
    </location>
</feature>
<gene>
    <name evidence="3" type="ORF">RHS04_08977</name>
</gene>
<feature type="compositionally biased region" description="Basic residues" evidence="2">
    <location>
        <begin position="148"/>
        <end position="161"/>
    </location>
</feature>
<comment type="caution">
    <text evidence="3">The sequence shown here is derived from an EMBL/GenBank/DDBJ whole genome shotgun (WGS) entry which is preliminary data.</text>
</comment>
<dbReference type="EMBL" id="JACYCC010000338">
    <property type="protein sequence ID" value="KAF8668515.1"/>
    <property type="molecule type" value="Genomic_DNA"/>
</dbReference>
<dbReference type="AlphaFoldDB" id="A0A8H7H133"/>
<dbReference type="PANTHER" id="PTHR33096">
    <property type="entry name" value="CXC2 DOMAIN-CONTAINING PROTEIN"/>
    <property type="match status" value="1"/>
</dbReference>
<accession>A0A8H7H133</accession>